<proteinExistence type="predicted"/>
<dbReference type="PANTHER" id="PTHR11439">
    <property type="entry name" value="GAG-POL-RELATED RETROTRANSPOSON"/>
    <property type="match status" value="1"/>
</dbReference>
<protein>
    <submittedName>
        <fullName evidence="2">Uncharacterized mitochondrial protein AtMg00810-like</fullName>
    </submittedName>
</protein>
<dbReference type="InterPro" id="IPR013103">
    <property type="entry name" value="RVT_2"/>
</dbReference>
<dbReference type="AlphaFoldDB" id="A0A6L2JEU1"/>
<feature type="domain" description="Reverse transcriptase Ty1/copia-type" evidence="1">
    <location>
        <begin position="203"/>
        <end position="277"/>
    </location>
</feature>
<dbReference type="EMBL" id="BKCJ010000654">
    <property type="protein sequence ID" value="GEU35107.1"/>
    <property type="molecule type" value="Genomic_DNA"/>
</dbReference>
<accession>A0A6L2JEU1</accession>
<dbReference type="PANTHER" id="PTHR11439:SF495">
    <property type="entry name" value="REVERSE TRANSCRIPTASE, RNA-DEPENDENT DNA POLYMERASE-RELATED"/>
    <property type="match status" value="1"/>
</dbReference>
<evidence type="ECO:0000313" key="2">
    <source>
        <dbReference type="EMBL" id="GEU35107.1"/>
    </source>
</evidence>
<dbReference type="CDD" id="cd09272">
    <property type="entry name" value="RNase_HI_RT_Ty1"/>
    <property type="match status" value="1"/>
</dbReference>
<evidence type="ECO:0000259" key="1">
    <source>
        <dbReference type="Pfam" id="PF07727"/>
    </source>
</evidence>
<name>A0A6L2JEU1_TANCI</name>
<organism evidence="2">
    <name type="scientific">Tanacetum cinerariifolium</name>
    <name type="common">Dalmatian daisy</name>
    <name type="synonym">Chrysanthemum cinerariifolium</name>
    <dbReference type="NCBI Taxonomy" id="118510"/>
    <lineage>
        <taxon>Eukaryota</taxon>
        <taxon>Viridiplantae</taxon>
        <taxon>Streptophyta</taxon>
        <taxon>Embryophyta</taxon>
        <taxon>Tracheophyta</taxon>
        <taxon>Spermatophyta</taxon>
        <taxon>Magnoliopsida</taxon>
        <taxon>eudicotyledons</taxon>
        <taxon>Gunneridae</taxon>
        <taxon>Pentapetalae</taxon>
        <taxon>asterids</taxon>
        <taxon>campanulids</taxon>
        <taxon>Asterales</taxon>
        <taxon>Asteraceae</taxon>
        <taxon>Asteroideae</taxon>
        <taxon>Anthemideae</taxon>
        <taxon>Anthemidinae</taxon>
        <taxon>Tanacetum</taxon>
    </lineage>
</organism>
<gene>
    <name evidence="2" type="ORF">Tci_007085</name>
</gene>
<reference evidence="2" key="1">
    <citation type="journal article" date="2019" name="Sci. Rep.">
        <title>Draft genome of Tanacetum cinerariifolium, the natural source of mosquito coil.</title>
        <authorList>
            <person name="Yamashiro T."/>
            <person name="Shiraishi A."/>
            <person name="Satake H."/>
            <person name="Nakayama K."/>
        </authorList>
    </citation>
    <scope>NUCLEOTIDE SEQUENCE</scope>
</reference>
<comment type="caution">
    <text evidence="2">The sequence shown here is derived from an EMBL/GenBank/DDBJ whole genome shotgun (WGS) entry which is preliminary data.</text>
</comment>
<sequence length="747" mass="85456">MAYIVIHVRANNVGVGLTNGIFLNYTYRDGKPLICYECEGPLRGGFCWFCDSRAETSFANDPNLNSFDDSQNLSDYSPQPQYETYLCELCGNDSHYGYDCPPRTYTPEPSRCFNPICYDNDEDYDYKESTIPLNEINSQIPPSNAITTSPPVLPIKDPEVSLIMRNEDLNTIPKKESDEFIKSSVEDLIPILNKSKDTSRSENDIIFGSTNKELCKSFEKLMKDKFQMSLMGELTFFFGLQVKQKDNGIFINQDKYVAEILRKFGLTDGKSASTPIETKKPLLKDPNGEDVDVHIYWSMIGSLMYLTSSRPDIIFAVCACLWYPKDSPFNLMEYSNSDYAGASLDRKSTTGGCQFLGCRLISWQCKKQTVVATSSTEAEYRILRQNLRLDDADVIDCLPNEEIFAELARIGYEKPNKFSSFMASGVICLATVMINAQVDDLSSHNTKYTSPALTHKVFANIRRIGKGFSRVETPLFDAMLVQQQVHDDVAAVEEDEDNEALEIVKLKQRVRKLEQKRRTKHSGLKRLRKDTDEAEPAEVEEVLEVVIAAKLMTKVVTTVVPIITIAQVPKVSAPRRRRGVVIQDFEETTEASVIVHSELEAELNANINWNDVIEQVKRSEKQDNTVMRYQALKRKTMTEAQERKNMMIYLKNMTGFKMDFFKGMTYSKIRPIFEKHYNSIQAFLEKEEEEVIVQEKRQEQMLNNVRLEVKEESEMLLELLRLVKRQLHEGYVSESRVWIHPPTDQAG</sequence>
<dbReference type="Pfam" id="PF07727">
    <property type="entry name" value="RVT_2"/>
    <property type="match status" value="1"/>
</dbReference>